<feature type="chain" id="PRO_5023916047" evidence="1">
    <location>
        <begin position="22"/>
        <end position="230"/>
    </location>
</feature>
<keyword evidence="1" id="KW-0732">Signal</keyword>
<dbReference type="SUPFAM" id="SSF49899">
    <property type="entry name" value="Concanavalin A-like lectins/glucanases"/>
    <property type="match status" value="1"/>
</dbReference>
<dbReference type="GO" id="GO:0004553">
    <property type="term" value="F:hydrolase activity, hydrolyzing O-glycosyl compounds"/>
    <property type="evidence" value="ECO:0007669"/>
    <property type="project" value="UniProtKB-ARBA"/>
</dbReference>
<dbReference type="GO" id="GO:0005975">
    <property type="term" value="P:carbohydrate metabolic process"/>
    <property type="evidence" value="ECO:0007669"/>
    <property type="project" value="UniProtKB-ARBA"/>
</dbReference>
<organism evidence="3 4">
    <name type="scientific">Ginsengibacter hankyongi</name>
    <dbReference type="NCBI Taxonomy" id="2607284"/>
    <lineage>
        <taxon>Bacteria</taxon>
        <taxon>Pseudomonadati</taxon>
        <taxon>Bacteroidota</taxon>
        <taxon>Chitinophagia</taxon>
        <taxon>Chitinophagales</taxon>
        <taxon>Chitinophagaceae</taxon>
        <taxon>Ginsengibacter</taxon>
    </lineage>
</organism>
<protein>
    <submittedName>
        <fullName evidence="3">DUF1080 domain-containing protein</fullName>
    </submittedName>
</protein>
<dbReference type="RefSeq" id="WP_150415844.1">
    <property type="nucleotide sequence ID" value="NZ_VYQF01000005.1"/>
</dbReference>
<evidence type="ECO:0000256" key="1">
    <source>
        <dbReference type="SAM" id="SignalP"/>
    </source>
</evidence>
<evidence type="ECO:0000313" key="3">
    <source>
        <dbReference type="EMBL" id="KAA9037609.1"/>
    </source>
</evidence>
<evidence type="ECO:0000313" key="4">
    <source>
        <dbReference type="Proteomes" id="UP000326903"/>
    </source>
</evidence>
<dbReference type="Proteomes" id="UP000326903">
    <property type="component" value="Unassembled WGS sequence"/>
</dbReference>
<dbReference type="AlphaFoldDB" id="A0A5J5IFH6"/>
<feature type="signal peptide" evidence="1">
    <location>
        <begin position="1"/>
        <end position="21"/>
    </location>
</feature>
<dbReference type="EMBL" id="VYQF01000005">
    <property type="protein sequence ID" value="KAA9037609.1"/>
    <property type="molecule type" value="Genomic_DNA"/>
</dbReference>
<gene>
    <name evidence="3" type="ORF">FW778_16070</name>
</gene>
<reference evidence="3 4" key="1">
    <citation type="submission" date="2019-09" db="EMBL/GenBank/DDBJ databases">
        <title>Draft genome sequence of Ginsengibacter sp. BR5-29.</title>
        <authorList>
            <person name="Im W.-T."/>
        </authorList>
    </citation>
    <scope>NUCLEOTIDE SEQUENCE [LARGE SCALE GENOMIC DNA]</scope>
    <source>
        <strain evidence="3 4">BR5-29</strain>
    </source>
</reference>
<dbReference type="Pfam" id="PF06439">
    <property type="entry name" value="3keto-disac_hyd"/>
    <property type="match status" value="1"/>
</dbReference>
<keyword evidence="4" id="KW-1185">Reference proteome</keyword>
<dbReference type="InterPro" id="IPR013320">
    <property type="entry name" value="ConA-like_dom_sf"/>
</dbReference>
<dbReference type="Gene3D" id="2.60.120.560">
    <property type="entry name" value="Exo-inulinase, domain 1"/>
    <property type="match status" value="1"/>
</dbReference>
<sequence>MKITKLFVIVALCLFTLPSFSQDTAYIRPDASGSGWVTMFNKGLTNAVFPAGVWSDSSGIFTATKDEALWSKDEYDDFVLDLDFMNAEGTNSGVMVHATDTKDWIPHSVEIQIADDYSKEWSSVSPTWQCAAIFGHQAATNKTLHKAGEWNHFTITCRGRKIWVVLNGTLVNTCDMSLFTSAKINPDGSEIPSWLSNPMATLPLHGHVGFQGKHAGAPIYFKNIKIKRLS</sequence>
<name>A0A5J5IFH6_9BACT</name>
<accession>A0A5J5IFH6</accession>
<evidence type="ECO:0000259" key="2">
    <source>
        <dbReference type="Pfam" id="PF06439"/>
    </source>
</evidence>
<feature type="domain" description="3-keto-alpha-glucoside-1,2-lyase/3-keto-2-hydroxy-glucal hydratase" evidence="2">
    <location>
        <begin position="35"/>
        <end position="227"/>
    </location>
</feature>
<dbReference type="InterPro" id="IPR010496">
    <property type="entry name" value="AL/BT2_dom"/>
</dbReference>
<comment type="caution">
    <text evidence="3">The sequence shown here is derived from an EMBL/GenBank/DDBJ whole genome shotgun (WGS) entry which is preliminary data.</text>
</comment>
<proteinExistence type="predicted"/>